<dbReference type="Proteomes" id="UP000198636">
    <property type="component" value="Unassembled WGS sequence"/>
</dbReference>
<gene>
    <name evidence="2" type="ORF">SAMN03080606_00805</name>
</gene>
<keyword evidence="1" id="KW-0472">Membrane</keyword>
<reference evidence="2 3" key="1">
    <citation type="submission" date="2016-10" db="EMBL/GenBank/DDBJ databases">
        <authorList>
            <person name="de Groot N.N."/>
        </authorList>
    </citation>
    <scope>NUCLEOTIDE SEQUENCE [LARGE SCALE GENOMIC DNA]</scope>
    <source>
        <strain evidence="2 3">DSM 18978</strain>
    </source>
</reference>
<proteinExistence type="predicted"/>
<dbReference type="EMBL" id="FMUS01000003">
    <property type="protein sequence ID" value="SCY07285.1"/>
    <property type="molecule type" value="Genomic_DNA"/>
</dbReference>
<feature type="transmembrane region" description="Helical" evidence="1">
    <location>
        <begin position="5"/>
        <end position="22"/>
    </location>
</feature>
<evidence type="ECO:0000313" key="2">
    <source>
        <dbReference type="EMBL" id="SCY07285.1"/>
    </source>
</evidence>
<evidence type="ECO:0000313" key="3">
    <source>
        <dbReference type="Proteomes" id="UP000198636"/>
    </source>
</evidence>
<feature type="transmembrane region" description="Helical" evidence="1">
    <location>
        <begin position="107"/>
        <end position="125"/>
    </location>
</feature>
<keyword evidence="1" id="KW-0812">Transmembrane</keyword>
<name>A0A1G5CXW1_9FIRM</name>
<feature type="transmembrane region" description="Helical" evidence="1">
    <location>
        <begin position="70"/>
        <end position="95"/>
    </location>
</feature>
<organism evidence="2 3">
    <name type="scientific">Alkaliphilus peptidifermentans DSM 18978</name>
    <dbReference type="NCBI Taxonomy" id="1120976"/>
    <lineage>
        <taxon>Bacteria</taxon>
        <taxon>Bacillati</taxon>
        <taxon>Bacillota</taxon>
        <taxon>Clostridia</taxon>
        <taxon>Peptostreptococcales</taxon>
        <taxon>Natronincolaceae</taxon>
        <taxon>Alkaliphilus</taxon>
    </lineage>
</organism>
<protein>
    <submittedName>
        <fullName evidence="2">Uncharacterized protein</fullName>
    </submittedName>
</protein>
<dbReference type="AlphaFoldDB" id="A0A1G5CXW1"/>
<sequence>MKQKSINYMMFIFIGVISYYFLSFEMGFIRLALLAVICIVYGGTLYRIYDIIEDRAIDERIIIPIDLLSAYLFTVILNRFLANPVPAIFILIPIFLKNIRGEKQFKVILAIALAIILLVGVYIPVREFNMKYEVVENTINSAKNNESLRMYVVNEEEYIGYRNYGNLEVFNKEEFKEIVKEHDIINYKPKTSLLYKIRQYHQNETLIFLSYYDSTTGDEAGRLILILNKVNGNWKIVGQLNSN</sequence>
<dbReference type="RefSeq" id="WP_091540220.1">
    <property type="nucleotide sequence ID" value="NZ_FMUS01000003.1"/>
</dbReference>
<keyword evidence="1" id="KW-1133">Transmembrane helix</keyword>
<evidence type="ECO:0000256" key="1">
    <source>
        <dbReference type="SAM" id="Phobius"/>
    </source>
</evidence>
<feature type="transmembrane region" description="Helical" evidence="1">
    <location>
        <begin position="28"/>
        <end position="49"/>
    </location>
</feature>
<accession>A0A1G5CXW1</accession>
<keyword evidence="3" id="KW-1185">Reference proteome</keyword>